<dbReference type="SMART" id="SM00184">
    <property type="entry name" value="RING"/>
    <property type="match status" value="1"/>
</dbReference>
<proteinExistence type="predicted"/>
<dbReference type="PANTHER" id="PTHR46858">
    <property type="entry name" value="OS05G0521000 PROTEIN"/>
    <property type="match status" value="1"/>
</dbReference>
<dbReference type="EMBL" id="JANJYJ010000006">
    <property type="protein sequence ID" value="KAK3206531.1"/>
    <property type="molecule type" value="Genomic_DNA"/>
</dbReference>
<dbReference type="Proteomes" id="UP001281410">
    <property type="component" value="Unassembled WGS sequence"/>
</dbReference>
<dbReference type="InterPro" id="IPR001841">
    <property type="entry name" value="Znf_RING"/>
</dbReference>
<dbReference type="SUPFAM" id="SSF57850">
    <property type="entry name" value="RING/U-box"/>
    <property type="match status" value="1"/>
</dbReference>
<dbReference type="InterPro" id="IPR013083">
    <property type="entry name" value="Znf_RING/FYVE/PHD"/>
</dbReference>
<keyword evidence="5" id="KW-0812">Transmembrane</keyword>
<feature type="domain" description="RING-type" evidence="6">
    <location>
        <begin position="129"/>
        <end position="168"/>
    </location>
</feature>
<dbReference type="AlphaFoldDB" id="A0AAE0E446"/>
<keyword evidence="2 4" id="KW-0863">Zinc-finger</keyword>
<evidence type="ECO:0000256" key="1">
    <source>
        <dbReference type="ARBA" id="ARBA00022723"/>
    </source>
</evidence>
<dbReference type="Pfam" id="PF13920">
    <property type="entry name" value="zf-C3HC4_3"/>
    <property type="match status" value="1"/>
</dbReference>
<dbReference type="GO" id="GO:0005768">
    <property type="term" value="C:endosome"/>
    <property type="evidence" value="ECO:0007669"/>
    <property type="project" value="TreeGrafter"/>
</dbReference>
<keyword evidence="8" id="KW-1185">Reference proteome</keyword>
<sequence length="180" mass="20155">MIIGMSESLMNLDGSHILLDHVTFISLHRIIIIELRWKLTSIFTHFSLLFLLAGVMTVLLLLSFRLCKPSSQTTTITDSFRIRAGDTGSARNPLLVHKDDNDLWSEASSSDSQSPDDEDLEGSSNKRICVICYDAPRDCFFLPCGHAASCYACATRIKEEHGLCPMCRKATKKVQRIFTV</sequence>
<keyword evidence="3" id="KW-0862">Zinc</keyword>
<feature type="transmembrane region" description="Helical" evidence="5">
    <location>
        <begin position="42"/>
        <end position="62"/>
    </location>
</feature>
<gene>
    <name evidence="7" type="ORF">Dsin_020577</name>
</gene>
<dbReference type="Gene3D" id="3.30.40.10">
    <property type="entry name" value="Zinc/RING finger domain, C3HC4 (zinc finger)"/>
    <property type="match status" value="1"/>
</dbReference>
<dbReference type="GO" id="GO:0061630">
    <property type="term" value="F:ubiquitin protein ligase activity"/>
    <property type="evidence" value="ECO:0007669"/>
    <property type="project" value="TreeGrafter"/>
</dbReference>
<accession>A0AAE0E446</accession>
<dbReference type="PROSITE" id="PS50089">
    <property type="entry name" value="ZF_RING_2"/>
    <property type="match status" value="1"/>
</dbReference>
<dbReference type="GO" id="GO:0008270">
    <property type="term" value="F:zinc ion binding"/>
    <property type="evidence" value="ECO:0007669"/>
    <property type="project" value="UniProtKB-KW"/>
</dbReference>
<dbReference type="GO" id="GO:0009705">
    <property type="term" value="C:plant-type vacuole membrane"/>
    <property type="evidence" value="ECO:0007669"/>
    <property type="project" value="TreeGrafter"/>
</dbReference>
<evidence type="ECO:0000256" key="5">
    <source>
        <dbReference type="SAM" id="Phobius"/>
    </source>
</evidence>
<dbReference type="PANTHER" id="PTHR46858:SF5">
    <property type="entry name" value="E3 UBIQUITIN-PROTEIN LIGASE APD1-RELATED"/>
    <property type="match status" value="1"/>
</dbReference>
<dbReference type="GO" id="GO:0016567">
    <property type="term" value="P:protein ubiquitination"/>
    <property type="evidence" value="ECO:0007669"/>
    <property type="project" value="TreeGrafter"/>
</dbReference>
<keyword evidence="1" id="KW-0479">Metal-binding</keyword>
<evidence type="ECO:0000259" key="6">
    <source>
        <dbReference type="PROSITE" id="PS50089"/>
    </source>
</evidence>
<name>A0AAE0E446_9ROSI</name>
<evidence type="ECO:0000256" key="2">
    <source>
        <dbReference type="ARBA" id="ARBA00022771"/>
    </source>
</evidence>
<evidence type="ECO:0000313" key="7">
    <source>
        <dbReference type="EMBL" id="KAK3206531.1"/>
    </source>
</evidence>
<evidence type="ECO:0000313" key="8">
    <source>
        <dbReference type="Proteomes" id="UP001281410"/>
    </source>
</evidence>
<comment type="caution">
    <text evidence="7">The sequence shown here is derived from an EMBL/GenBank/DDBJ whole genome shotgun (WGS) entry which is preliminary data.</text>
</comment>
<reference evidence="7" key="1">
    <citation type="journal article" date="2023" name="Plant J.">
        <title>Genome sequences and population genomics provide insights into the demographic history, inbreeding, and mutation load of two 'living fossil' tree species of Dipteronia.</title>
        <authorList>
            <person name="Feng Y."/>
            <person name="Comes H.P."/>
            <person name="Chen J."/>
            <person name="Zhu S."/>
            <person name="Lu R."/>
            <person name="Zhang X."/>
            <person name="Li P."/>
            <person name="Qiu J."/>
            <person name="Olsen K.M."/>
            <person name="Qiu Y."/>
        </authorList>
    </citation>
    <scope>NUCLEOTIDE SEQUENCE</scope>
    <source>
        <strain evidence="7">NBL</strain>
    </source>
</reference>
<evidence type="ECO:0000256" key="3">
    <source>
        <dbReference type="ARBA" id="ARBA00022833"/>
    </source>
</evidence>
<protein>
    <recommendedName>
        <fullName evidence="6">RING-type domain-containing protein</fullName>
    </recommendedName>
</protein>
<keyword evidence="5" id="KW-0472">Membrane</keyword>
<organism evidence="7 8">
    <name type="scientific">Dipteronia sinensis</name>
    <dbReference type="NCBI Taxonomy" id="43782"/>
    <lineage>
        <taxon>Eukaryota</taxon>
        <taxon>Viridiplantae</taxon>
        <taxon>Streptophyta</taxon>
        <taxon>Embryophyta</taxon>
        <taxon>Tracheophyta</taxon>
        <taxon>Spermatophyta</taxon>
        <taxon>Magnoliopsida</taxon>
        <taxon>eudicotyledons</taxon>
        <taxon>Gunneridae</taxon>
        <taxon>Pentapetalae</taxon>
        <taxon>rosids</taxon>
        <taxon>malvids</taxon>
        <taxon>Sapindales</taxon>
        <taxon>Sapindaceae</taxon>
        <taxon>Hippocastanoideae</taxon>
        <taxon>Acereae</taxon>
        <taxon>Dipteronia</taxon>
    </lineage>
</organism>
<evidence type="ECO:0000256" key="4">
    <source>
        <dbReference type="PROSITE-ProRule" id="PRU00175"/>
    </source>
</evidence>
<keyword evidence="5" id="KW-1133">Transmembrane helix</keyword>